<protein>
    <submittedName>
        <fullName evidence="3">LCP family protein</fullName>
    </submittedName>
</protein>
<comment type="caution">
    <text evidence="3">The sequence shown here is derived from an EMBL/GenBank/DDBJ whole genome shotgun (WGS) entry which is preliminary data.</text>
</comment>
<evidence type="ECO:0000256" key="1">
    <source>
        <dbReference type="ARBA" id="ARBA00006068"/>
    </source>
</evidence>
<dbReference type="Pfam" id="PF03816">
    <property type="entry name" value="LytR_cpsA_psr"/>
    <property type="match status" value="1"/>
</dbReference>
<sequence length="313" mass="33186">MFVLLSLVLVAALAAGGYVWNLARTFNAESHTITNALPATSPERATTAGDSQNILLIGSDTRDPGADARSDTMMLVHLPGDRSGVYVMSIMRDTWTDIPGHGEHKINAAMALGGVPLMVETVQGLFDVPIDHVAVIDFEGFKGLTKALGGVEVNNEVPFQSSGANGEYFDAGPITLEGDSALKFVRERYAFTDGDYQRVKNQQAFVSGLISRFLSTETLSNPLKINDVVAEISPFLSVDESLDAAAAGSLAVELRNVRSGDIHMFTLPNLGVGTSSDGQSIVIKDDAAIAEISSALKGDMITAYADGLNGENY</sequence>
<organism evidence="3 4">
    <name type="scientific">Arthrobacter pullicola</name>
    <dbReference type="NCBI Taxonomy" id="2762224"/>
    <lineage>
        <taxon>Bacteria</taxon>
        <taxon>Bacillati</taxon>
        <taxon>Actinomycetota</taxon>
        <taxon>Actinomycetes</taxon>
        <taxon>Micrococcales</taxon>
        <taxon>Micrococcaceae</taxon>
        <taxon>Arthrobacter</taxon>
    </lineage>
</organism>
<evidence type="ECO:0000313" key="4">
    <source>
        <dbReference type="Proteomes" id="UP000652763"/>
    </source>
</evidence>
<dbReference type="Proteomes" id="UP000652763">
    <property type="component" value="Unassembled WGS sequence"/>
</dbReference>
<evidence type="ECO:0000259" key="2">
    <source>
        <dbReference type="Pfam" id="PF03816"/>
    </source>
</evidence>
<feature type="domain" description="Cell envelope-related transcriptional attenuator" evidence="2">
    <location>
        <begin position="69"/>
        <end position="213"/>
    </location>
</feature>
<gene>
    <name evidence="3" type="ORF">H9638_16590</name>
</gene>
<accession>A0ABR8YML2</accession>
<dbReference type="PANTHER" id="PTHR33392">
    <property type="entry name" value="POLYISOPRENYL-TEICHOIC ACID--PEPTIDOGLYCAN TEICHOIC ACID TRANSFERASE TAGU"/>
    <property type="match status" value="1"/>
</dbReference>
<proteinExistence type="inferred from homology"/>
<dbReference type="NCBIfam" id="TIGR00350">
    <property type="entry name" value="lytR_cpsA_psr"/>
    <property type="match status" value="1"/>
</dbReference>
<reference evidence="3 4" key="1">
    <citation type="submission" date="2020-08" db="EMBL/GenBank/DDBJ databases">
        <title>A Genomic Blueprint of the Chicken Gut Microbiome.</title>
        <authorList>
            <person name="Gilroy R."/>
            <person name="Ravi A."/>
            <person name="Getino M."/>
            <person name="Pursley I."/>
            <person name="Horton D.L."/>
            <person name="Alikhan N.-F."/>
            <person name="Baker D."/>
            <person name="Gharbi K."/>
            <person name="Hall N."/>
            <person name="Watson M."/>
            <person name="Adriaenssens E.M."/>
            <person name="Foster-Nyarko E."/>
            <person name="Jarju S."/>
            <person name="Secka A."/>
            <person name="Antonio M."/>
            <person name="Oren A."/>
            <person name="Chaudhuri R."/>
            <person name="La Ragione R.M."/>
            <person name="Hildebrand F."/>
            <person name="Pallen M.J."/>
        </authorList>
    </citation>
    <scope>NUCLEOTIDE SEQUENCE [LARGE SCALE GENOMIC DNA]</scope>
    <source>
        <strain evidence="3 4">Sa2BUA2</strain>
    </source>
</reference>
<dbReference type="InterPro" id="IPR050922">
    <property type="entry name" value="LytR/CpsA/Psr_CW_biosynth"/>
</dbReference>
<name>A0ABR8YML2_9MICC</name>
<evidence type="ECO:0000313" key="3">
    <source>
        <dbReference type="EMBL" id="MBD8045426.1"/>
    </source>
</evidence>
<keyword evidence="4" id="KW-1185">Reference proteome</keyword>
<dbReference type="Gene3D" id="3.40.630.190">
    <property type="entry name" value="LCP protein"/>
    <property type="match status" value="1"/>
</dbReference>
<dbReference type="InterPro" id="IPR004474">
    <property type="entry name" value="LytR_CpsA_psr"/>
</dbReference>
<dbReference type="EMBL" id="JACSQC010000011">
    <property type="protein sequence ID" value="MBD8045426.1"/>
    <property type="molecule type" value="Genomic_DNA"/>
</dbReference>
<comment type="similarity">
    <text evidence="1">Belongs to the LytR/CpsA/Psr (LCP) family.</text>
</comment>
<dbReference type="PANTHER" id="PTHR33392:SF6">
    <property type="entry name" value="POLYISOPRENYL-TEICHOIC ACID--PEPTIDOGLYCAN TEICHOIC ACID TRANSFERASE TAGU"/>
    <property type="match status" value="1"/>
</dbReference>